<proteinExistence type="predicted"/>
<sequence length="263" mass="28573">MPCSQKKSTRLAPRRPEPTISAPPKSTRWAARSPESTMSAPPPVPKRPKRSVAMWARQEGQEVPRYFVSDAPWKTQRRIRRDLPLDHVPWPFRGCTLVDIEKAAGGIQLPTDAAVEFCATCRVTVHYQCHYKGIMHVARTKAAAEGMATTGAGCFGTSPAQPALGHRPGGPVPTANGGGPPFRGTAFRAATARNQRRATDERRRHNRRGPSVRTRSLYGLLELAPTTTTNGGTKRMIRGSNATGGKSGDIRPSHLLSSPKTTI</sequence>
<evidence type="ECO:0000256" key="1">
    <source>
        <dbReference type="SAM" id="MobiDB-lite"/>
    </source>
</evidence>
<dbReference type="EMBL" id="JABSTU010000003">
    <property type="protein sequence ID" value="KAH8035645.1"/>
    <property type="molecule type" value="Genomic_DNA"/>
</dbReference>
<protein>
    <submittedName>
        <fullName evidence="2">Uncharacterized protein</fullName>
    </submittedName>
</protein>
<feature type="region of interest" description="Disordered" evidence="1">
    <location>
        <begin position="172"/>
        <end position="213"/>
    </location>
</feature>
<keyword evidence="3" id="KW-1185">Reference proteome</keyword>
<feature type="region of interest" description="Disordered" evidence="1">
    <location>
        <begin position="1"/>
        <end position="50"/>
    </location>
</feature>
<accession>A0A9J6ENI0</accession>
<feature type="compositionally biased region" description="Low complexity" evidence="1">
    <location>
        <begin position="182"/>
        <end position="193"/>
    </location>
</feature>
<evidence type="ECO:0000313" key="3">
    <source>
        <dbReference type="Proteomes" id="UP000821866"/>
    </source>
</evidence>
<reference evidence="2" key="2">
    <citation type="submission" date="2021-09" db="EMBL/GenBank/DDBJ databases">
        <authorList>
            <person name="Jia N."/>
            <person name="Wang J."/>
            <person name="Shi W."/>
            <person name="Du L."/>
            <person name="Sun Y."/>
            <person name="Zhan W."/>
            <person name="Jiang J."/>
            <person name="Wang Q."/>
            <person name="Zhang B."/>
            <person name="Ji P."/>
            <person name="Sakyi L.B."/>
            <person name="Cui X."/>
            <person name="Yuan T."/>
            <person name="Jiang B."/>
            <person name="Yang W."/>
            <person name="Lam T.T.-Y."/>
            <person name="Chang Q."/>
            <person name="Ding S."/>
            <person name="Wang X."/>
            <person name="Zhu J."/>
            <person name="Ruan X."/>
            <person name="Zhao L."/>
            <person name="Wei J."/>
            <person name="Que T."/>
            <person name="Du C."/>
            <person name="Cheng J."/>
            <person name="Dai P."/>
            <person name="Han X."/>
            <person name="Huang E."/>
            <person name="Gao Y."/>
            <person name="Liu J."/>
            <person name="Shao H."/>
            <person name="Ye R."/>
            <person name="Li L."/>
            <person name="Wei W."/>
            <person name="Wang X."/>
            <person name="Wang C."/>
            <person name="Huo Q."/>
            <person name="Li W."/>
            <person name="Guo W."/>
            <person name="Chen H."/>
            <person name="Chen S."/>
            <person name="Zhou L."/>
            <person name="Zhou L."/>
            <person name="Ni X."/>
            <person name="Tian J."/>
            <person name="Zhou Y."/>
            <person name="Sheng Y."/>
            <person name="Liu T."/>
            <person name="Pan Y."/>
            <person name="Xia L."/>
            <person name="Li J."/>
            <person name="Zhao F."/>
            <person name="Cao W."/>
        </authorList>
    </citation>
    <scope>NUCLEOTIDE SEQUENCE</scope>
    <source>
        <strain evidence="2">Rmic-2018</strain>
        <tissue evidence="2">Larvae</tissue>
    </source>
</reference>
<dbReference type="AlphaFoldDB" id="A0A9J6ENI0"/>
<gene>
    <name evidence="2" type="ORF">HPB51_007889</name>
</gene>
<dbReference type="Proteomes" id="UP000821866">
    <property type="component" value="Chromosome 11"/>
</dbReference>
<feature type="region of interest" description="Disordered" evidence="1">
    <location>
        <begin position="226"/>
        <end position="263"/>
    </location>
</feature>
<name>A0A9J6ENI0_RHIMP</name>
<comment type="caution">
    <text evidence="2">The sequence shown here is derived from an EMBL/GenBank/DDBJ whole genome shotgun (WGS) entry which is preliminary data.</text>
</comment>
<reference evidence="2" key="1">
    <citation type="journal article" date="2020" name="Cell">
        <title>Large-Scale Comparative Analyses of Tick Genomes Elucidate Their Genetic Diversity and Vector Capacities.</title>
        <authorList>
            <consortium name="Tick Genome and Microbiome Consortium (TIGMIC)"/>
            <person name="Jia N."/>
            <person name="Wang J."/>
            <person name="Shi W."/>
            <person name="Du L."/>
            <person name="Sun Y."/>
            <person name="Zhan W."/>
            <person name="Jiang J.F."/>
            <person name="Wang Q."/>
            <person name="Zhang B."/>
            <person name="Ji P."/>
            <person name="Bell-Sakyi L."/>
            <person name="Cui X.M."/>
            <person name="Yuan T.T."/>
            <person name="Jiang B.G."/>
            <person name="Yang W.F."/>
            <person name="Lam T.T."/>
            <person name="Chang Q.C."/>
            <person name="Ding S.J."/>
            <person name="Wang X.J."/>
            <person name="Zhu J.G."/>
            <person name="Ruan X.D."/>
            <person name="Zhao L."/>
            <person name="Wei J.T."/>
            <person name="Ye R.Z."/>
            <person name="Que T.C."/>
            <person name="Du C.H."/>
            <person name="Zhou Y.H."/>
            <person name="Cheng J.X."/>
            <person name="Dai P.F."/>
            <person name="Guo W.B."/>
            <person name="Han X.H."/>
            <person name="Huang E.J."/>
            <person name="Li L.F."/>
            <person name="Wei W."/>
            <person name="Gao Y.C."/>
            <person name="Liu J.Z."/>
            <person name="Shao H.Z."/>
            <person name="Wang X."/>
            <person name="Wang C.C."/>
            <person name="Yang T.C."/>
            <person name="Huo Q.B."/>
            <person name="Li W."/>
            <person name="Chen H.Y."/>
            <person name="Chen S.E."/>
            <person name="Zhou L.G."/>
            <person name="Ni X.B."/>
            <person name="Tian J.H."/>
            <person name="Sheng Y."/>
            <person name="Liu T."/>
            <person name="Pan Y.S."/>
            <person name="Xia L.Y."/>
            <person name="Li J."/>
            <person name="Zhao F."/>
            <person name="Cao W.C."/>
        </authorList>
    </citation>
    <scope>NUCLEOTIDE SEQUENCE</scope>
    <source>
        <strain evidence="2">Rmic-2018</strain>
    </source>
</reference>
<organism evidence="2 3">
    <name type="scientific">Rhipicephalus microplus</name>
    <name type="common">Cattle tick</name>
    <name type="synonym">Boophilus microplus</name>
    <dbReference type="NCBI Taxonomy" id="6941"/>
    <lineage>
        <taxon>Eukaryota</taxon>
        <taxon>Metazoa</taxon>
        <taxon>Ecdysozoa</taxon>
        <taxon>Arthropoda</taxon>
        <taxon>Chelicerata</taxon>
        <taxon>Arachnida</taxon>
        <taxon>Acari</taxon>
        <taxon>Parasitiformes</taxon>
        <taxon>Ixodida</taxon>
        <taxon>Ixodoidea</taxon>
        <taxon>Ixodidae</taxon>
        <taxon>Rhipicephalinae</taxon>
        <taxon>Rhipicephalus</taxon>
        <taxon>Boophilus</taxon>
    </lineage>
</organism>
<evidence type="ECO:0000313" key="2">
    <source>
        <dbReference type="EMBL" id="KAH8035645.1"/>
    </source>
</evidence>